<gene>
    <name evidence="2" type="ORF">SAMN02745199_0184</name>
</gene>
<dbReference type="InterPro" id="IPR051840">
    <property type="entry name" value="NifX/NifY_domain"/>
</dbReference>
<feature type="domain" description="Dinitrogenase iron-molybdenum cofactor biosynthesis" evidence="1">
    <location>
        <begin position="16"/>
        <end position="102"/>
    </location>
</feature>
<dbReference type="AlphaFoldDB" id="A0A1M5QWR3"/>
<accession>A0A1M5QWR3</accession>
<reference evidence="3" key="1">
    <citation type="submission" date="2016-11" db="EMBL/GenBank/DDBJ databases">
        <authorList>
            <person name="Varghese N."/>
            <person name="Submissions S."/>
        </authorList>
    </citation>
    <scope>NUCLEOTIDE SEQUENCE [LARGE SCALE GENOMIC DNA]</scope>
    <source>
        <strain evidence="3">DSM 15807</strain>
    </source>
</reference>
<protein>
    <submittedName>
        <fullName evidence="2">Predicted Fe-Mo cluster-binding protein, NifX family</fullName>
    </submittedName>
</protein>
<sequence>MLVAIGTVDGKTINPKHFGHSNTYLIYEFDGTNFVKKEERQNPYTETHLHAKVDEILEFLGDCKVWVGMSMGRSSKKRLEELGYISITVDTPEVSKALELVKTQLQG</sequence>
<evidence type="ECO:0000313" key="2">
    <source>
        <dbReference type="EMBL" id="SHH18368.1"/>
    </source>
</evidence>
<organism evidence="2 3">
    <name type="scientific">Thermosipho atlanticus DSM 15807</name>
    <dbReference type="NCBI Taxonomy" id="1123380"/>
    <lineage>
        <taxon>Bacteria</taxon>
        <taxon>Thermotogati</taxon>
        <taxon>Thermotogota</taxon>
        <taxon>Thermotogae</taxon>
        <taxon>Thermotogales</taxon>
        <taxon>Fervidobacteriaceae</taxon>
        <taxon>Thermosipho</taxon>
    </lineage>
</organism>
<dbReference type="Gene3D" id="3.30.420.130">
    <property type="entry name" value="Dinitrogenase iron-molybdenum cofactor biosynthesis domain"/>
    <property type="match status" value="1"/>
</dbReference>
<evidence type="ECO:0000259" key="1">
    <source>
        <dbReference type="Pfam" id="PF02579"/>
    </source>
</evidence>
<dbReference type="OrthoDB" id="280278at2"/>
<dbReference type="PANTHER" id="PTHR33937:SF5">
    <property type="entry name" value="IRON-MOLYBDENUM COFACTOR-BINDING PROTEIN"/>
    <property type="match status" value="1"/>
</dbReference>
<dbReference type="PANTHER" id="PTHR33937">
    <property type="entry name" value="IRON-MOLYBDENUM PROTEIN-RELATED-RELATED"/>
    <property type="match status" value="1"/>
</dbReference>
<dbReference type="InterPro" id="IPR036105">
    <property type="entry name" value="DiNase_FeMo-co_biosyn_sf"/>
</dbReference>
<keyword evidence="3" id="KW-1185">Reference proteome</keyword>
<dbReference type="STRING" id="1123380.SAMN02745199_0184"/>
<proteinExistence type="predicted"/>
<dbReference type="RefSeq" id="WP_084727987.1">
    <property type="nucleotide sequence ID" value="NZ_FQXN01000001.1"/>
</dbReference>
<dbReference type="InterPro" id="IPR003731">
    <property type="entry name" value="Di-Nase_FeMo-co_biosynth"/>
</dbReference>
<dbReference type="Proteomes" id="UP000242592">
    <property type="component" value="Unassembled WGS sequence"/>
</dbReference>
<dbReference type="Pfam" id="PF02579">
    <property type="entry name" value="Nitro_FeMo-Co"/>
    <property type="match status" value="1"/>
</dbReference>
<dbReference type="SUPFAM" id="SSF53146">
    <property type="entry name" value="Nitrogenase accessory factor-like"/>
    <property type="match status" value="1"/>
</dbReference>
<dbReference type="EMBL" id="FQXN01000001">
    <property type="protein sequence ID" value="SHH18368.1"/>
    <property type="molecule type" value="Genomic_DNA"/>
</dbReference>
<evidence type="ECO:0000313" key="3">
    <source>
        <dbReference type="Proteomes" id="UP000242592"/>
    </source>
</evidence>
<name>A0A1M5QWR3_9BACT</name>